<accession>A0A7S0BVT3</accession>
<reference evidence="2" key="1">
    <citation type="submission" date="2021-01" db="EMBL/GenBank/DDBJ databases">
        <authorList>
            <person name="Corre E."/>
            <person name="Pelletier E."/>
            <person name="Niang G."/>
            <person name="Scheremetjew M."/>
            <person name="Finn R."/>
            <person name="Kale V."/>
            <person name="Holt S."/>
            <person name="Cochrane G."/>
            <person name="Meng A."/>
            <person name="Brown T."/>
            <person name="Cohen L."/>
        </authorList>
    </citation>
    <scope>NUCLEOTIDE SEQUENCE</scope>
    <source>
        <strain evidence="2">CCAP1064/1</strain>
    </source>
</reference>
<dbReference type="InterPro" id="IPR021109">
    <property type="entry name" value="Peptidase_aspartic_dom_sf"/>
</dbReference>
<protein>
    <recommendedName>
        <fullName evidence="3">Peptidase A1 domain-containing protein</fullName>
    </recommendedName>
</protein>
<evidence type="ECO:0008006" key="3">
    <source>
        <dbReference type="Google" id="ProtNLM"/>
    </source>
</evidence>
<gene>
    <name evidence="2" type="ORF">PINE0816_LOCUS1210</name>
</gene>
<keyword evidence="1" id="KW-0812">Transmembrane</keyword>
<sequence>MDVSAETPGLVGNLDPSNSHDVLLAVPSDHYMEFSPMQNAYISRIYVTENTGGVLGANVLQGHDVLFDWENGRIGIARSLCEYETIMVEKEHELEQSGYLDRAGKDETALPVDCILSDASLSTSCLESVDSQQCNHEPNSKLAGFEVWKRVVRFPSSLGGLECEEVARRISFSPYNNIDNVKQSHIGCNIFGVCQEEIPCSISCDEANRVYQADLSGSIVDKCGDQFFGACQTSCTQSRLTSIPMDDGNCHEEQVTTRPCHVGACSRNSLCIVPFMVHAVFGFSGSDATAWTRYTEEMFLVALSQTLKASILTIPGKENIEFGPGDIRSLMVHPWKSTDGSTHAERGMKIIAEIGIYNSRISQSDILSQSEHPDDSIISCTELELVEYAKLALTINTILQDGGTFLQDLSDAFDFHKGILMGHTNVFEGSFPQILTSWTIKSVNSAGSKRMAEGLEDGAWSFGKIVEILSSAVFMSLLGYILLVFGAVSLIITHYEKKSLERFRPSTHASLSSIIRYEDGYPNTV</sequence>
<evidence type="ECO:0000313" key="2">
    <source>
        <dbReference type="EMBL" id="CAD8405101.1"/>
    </source>
</evidence>
<name>A0A7S0BVT3_9STRA</name>
<dbReference type="SUPFAM" id="SSF50630">
    <property type="entry name" value="Acid proteases"/>
    <property type="match status" value="1"/>
</dbReference>
<dbReference type="AlphaFoldDB" id="A0A7S0BVT3"/>
<organism evidence="2">
    <name type="scientific">Proboscia inermis</name>
    <dbReference type="NCBI Taxonomy" id="420281"/>
    <lineage>
        <taxon>Eukaryota</taxon>
        <taxon>Sar</taxon>
        <taxon>Stramenopiles</taxon>
        <taxon>Ochrophyta</taxon>
        <taxon>Bacillariophyta</taxon>
        <taxon>Coscinodiscophyceae</taxon>
        <taxon>Rhizosoleniophycidae</taxon>
        <taxon>Rhizosoleniales</taxon>
        <taxon>Rhizosoleniaceae</taxon>
        <taxon>Proboscia</taxon>
    </lineage>
</organism>
<dbReference type="EMBL" id="HBEL01002579">
    <property type="protein sequence ID" value="CAD8405101.1"/>
    <property type="molecule type" value="Transcribed_RNA"/>
</dbReference>
<keyword evidence="1" id="KW-1133">Transmembrane helix</keyword>
<keyword evidence="1" id="KW-0472">Membrane</keyword>
<feature type="transmembrane region" description="Helical" evidence="1">
    <location>
        <begin position="472"/>
        <end position="495"/>
    </location>
</feature>
<proteinExistence type="predicted"/>
<dbReference type="Gene3D" id="2.40.70.10">
    <property type="entry name" value="Acid Proteases"/>
    <property type="match status" value="1"/>
</dbReference>
<evidence type="ECO:0000256" key="1">
    <source>
        <dbReference type="SAM" id="Phobius"/>
    </source>
</evidence>